<keyword evidence="4" id="KW-1185">Reference proteome</keyword>
<protein>
    <recommendedName>
        <fullName evidence="2">DUF4746 domain-containing protein</fullName>
    </recommendedName>
</protein>
<dbReference type="Proteomes" id="UP001516400">
    <property type="component" value="Unassembled WGS sequence"/>
</dbReference>
<sequence length="148" mass="17094">RQFQTLLKRLPFHVSEIRLMYLKLFQSSPSKEKIVIQLARKKSECLLSFACEIPAYMSPNVFEGKRECKIFFPEGYDEPPEPESEEDEEEDEGKEVKEEEEVEAVEEGEGEVVEGVEASDDFNETMEESMEVEQHEEPPQGEEDSLVV</sequence>
<dbReference type="Pfam" id="PF15928">
    <property type="entry name" value="DUF4746"/>
    <property type="match status" value="1"/>
</dbReference>
<feature type="compositionally biased region" description="Acidic residues" evidence="1">
    <location>
        <begin position="75"/>
        <end position="131"/>
    </location>
</feature>
<evidence type="ECO:0000313" key="4">
    <source>
        <dbReference type="Proteomes" id="UP001516400"/>
    </source>
</evidence>
<dbReference type="AlphaFoldDB" id="A0ABD2NXS4"/>
<gene>
    <name evidence="3" type="ORF">HHI36_006572</name>
</gene>
<feature type="region of interest" description="Disordered" evidence="1">
    <location>
        <begin position="72"/>
        <end position="148"/>
    </location>
</feature>
<feature type="domain" description="DUF4746" evidence="2">
    <location>
        <begin position="30"/>
        <end position="84"/>
    </location>
</feature>
<evidence type="ECO:0000313" key="3">
    <source>
        <dbReference type="EMBL" id="KAL3283427.1"/>
    </source>
</evidence>
<comment type="caution">
    <text evidence="3">The sequence shown here is derived from an EMBL/GenBank/DDBJ whole genome shotgun (WGS) entry which is preliminary data.</text>
</comment>
<feature type="compositionally biased region" description="Acidic residues" evidence="1">
    <location>
        <begin position="139"/>
        <end position="148"/>
    </location>
</feature>
<accession>A0ABD2NXS4</accession>
<organism evidence="3 4">
    <name type="scientific">Cryptolaemus montrouzieri</name>
    <dbReference type="NCBI Taxonomy" id="559131"/>
    <lineage>
        <taxon>Eukaryota</taxon>
        <taxon>Metazoa</taxon>
        <taxon>Ecdysozoa</taxon>
        <taxon>Arthropoda</taxon>
        <taxon>Hexapoda</taxon>
        <taxon>Insecta</taxon>
        <taxon>Pterygota</taxon>
        <taxon>Neoptera</taxon>
        <taxon>Endopterygota</taxon>
        <taxon>Coleoptera</taxon>
        <taxon>Polyphaga</taxon>
        <taxon>Cucujiformia</taxon>
        <taxon>Coccinelloidea</taxon>
        <taxon>Coccinellidae</taxon>
        <taxon>Scymninae</taxon>
        <taxon>Scymnini</taxon>
        <taxon>Cryptolaemus</taxon>
    </lineage>
</organism>
<evidence type="ECO:0000259" key="2">
    <source>
        <dbReference type="Pfam" id="PF15928"/>
    </source>
</evidence>
<proteinExistence type="predicted"/>
<name>A0ABD2NXS4_9CUCU</name>
<evidence type="ECO:0000256" key="1">
    <source>
        <dbReference type="SAM" id="MobiDB-lite"/>
    </source>
</evidence>
<dbReference type="InterPro" id="IPR031827">
    <property type="entry name" value="DUF4746"/>
</dbReference>
<dbReference type="EMBL" id="JABFTP020000144">
    <property type="protein sequence ID" value="KAL3283427.1"/>
    <property type="molecule type" value="Genomic_DNA"/>
</dbReference>
<reference evidence="3 4" key="1">
    <citation type="journal article" date="2021" name="BMC Biol.">
        <title>Horizontally acquired antibacterial genes associated with adaptive radiation of ladybird beetles.</title>
        <authorList>
            <person name="Li H.S."/>
            <person name="Tang X.F."/>
            <person name="Huang Y.H."/>
            <person name="Xu Z.Y."/>
            <person name="Chen M.L."/>
            <person name="Du X.Y."/>
            <person name="Qiu B.Y."/>
            <person name="Chen P.T."/>
            <person name="Zhang W."/>
            <person name="Slipinski A."/>
            <person name="Escalona H.E."/>
            <person name="Waterhouse R.M."/>
            <person name="Zwick A."/>
            <person name="Pang H."/>
        </authorList>
    </citation>
    <scope>NUCLEOTIDE SEQUENCE [LARGE SCALE GENOMIC DNA]</scope>
    <source>
        <strain evidence="3">SYSU2018</strain>
    </source>
</reference>
<feature type="non-terminal residue" evidence="3">
    <location>
        <position position="1"/>
    </location>
</feature>